<protein>
    <submittedName>
        <fullName evidence="1">Uncharacterized protein</fullName>
    </submittedName>
</protein>
<accession>A0ABY4B5U5</accession>
<evidence type="ECO:0000313" key="1">
    <source>
        <dbReference type="EMBL" id="UOE34497.1"/>
    </source>
</evidence>
<organism evidence="1 2">
    <name type="scientific">Hymenobacter monticola</name>
    <dbReference type="NCBI Taxonomy" id="1705399"/>
    <lineage>
        <taxon>Bacteria</taxon>
        <taxon>Pseudomonadati</taxon>
        <taxon>Bacteroidota</taxon>
        <taxon>Cytophagia</taxon>
        <taxon>Cytophagales</taxon>
        <taxon>Hymenobacteraceae</taxon>
        <taxon>Hymenobacter</taxon>
    </lineage>
</organism>
<name>A0ABY4B5U5_9BACT</name>
<keyword evidence="2" id="KW-1185">Reference proteome</keyword>
<gene>
    <name evidence="1" type="ORF">MTP16_02305</name>
</gene>
<evidence type="ECO:0000313" key="2">
    <source>
        <dbReference type="Proteomes" id="UP000831390"/>
    </source>
</evidence>
<dbReference type="RefSeq" id="WP_243515618.1">
    <property type="nucleotide sequence ID" value="NZ_CP094534.1"/>
</dbReference>
<dbReference type="Proteomes" id="UP000831390">
    <property type="component" value="Chromosome"/>
</dbReference>
<proteinExistence type="predicted"/>
<reference evidence="1 2" key="1">
    <citation type="submission" date="2022-03" db="EMBL/GenBank/DDBJ databases">
        <title>Hymenobactersp. isolated from the air.</title>
        <authorList>
            <person name="Won M."/>
            <person name="Kwon S.-W."/>
        </authorList>
    </citation>
    <scope>NUCLEOTIDE SEQUENCE [LARGE SCALE GENOMIC DNA]</scope>
    <source>
        <strain evidence="1 2">KACC 22596</strain>
    </source>
</reference>
<dbReference type="EMBL" id="CP094534">
    <property type="protein sequence ID" value="UOE34497.1"/>
    <property type="molecule type" value="Genomic_DNA"/>
</dbReference>
<sequence length="77" mass="9072">MEIVFEVPEDRAAFMLEMLRSITYVSNPRPRRARKAKTVEMDTTEYLLSSEANAEHLRRSIEQLERSEFVQVEIPTE</sequence>
<dbReference type="Gene3D" id="6.10.250.330">
    <property type="match status" value="1"/>
</dbReference>